<comment type="caution">
    <text evidence="6">The sequence shown here is derived from an EMBL/GenBank/DDBJ whole genome shotgun (WGS) entry which is preliminary data.</text>
</comment>
<dbReference type="PANTHER" id="PTHR30537">
    <property type="entry name" value="HTH-TYPE TRANSCRIPTIONAL REGULATOR"/>
    <property type="match status" value="1"/>
</dbReference>
<organism evidence="6 7">
    <name type="scientific">Pseudoalteromonas aurantia 208</name>
    <dbReference type="NCBI Taxonomy" id="1314867"/>
    <lineage>
        <taxon>Bacteria</taxon>
        <taxon>Pseudomonadati</taxon>
        <taxon>Pseudomonadota</taxon>
        <taxon>Gammaproteobacteria</taxon>
        <taxon>Alteromonadales</taxon>
        <taxon>Pseudoalteromonadaceae</taxon>
        <taxon>Pseudoalteromonas</taxon>
    </lineage>
</organism>
<dbReference type="SUPFAM" id="SSF53850">
    <property type="entry name" value="Periplasmic binding protein-like II"/>
    <property type="match status" value="1"/>
</dbReference>
<dbReference type="Pfam" id="PF00126">
    <property type="entry name" value="HTH_1"/>
    <property type="match status" value="1"/>
</dbReference>
<dbReference type="Pfam" id="PF03466">
    <property type="entry name" value="LysR_substrate"/>
    <property type="match status" value="1"/>
</dbReference>
<accession>A0ABR9EGY7</accession>
<dbReference type="InterPro" id="IPR036388">
    <property type="entry name" value="WH-like_DNA-bd_sf"/>
</dbReference>
<evidence type="ECO:0000313" key="7">
    <source>
        <dbReference type="Proteomes" id="UP000615755"/>
    </source>
</evidence>
<evidence type="ECO:0000259" key="5">
    <source>
        <dbReference type="PROSITE" id="PS50931"/>
    </source>
</evidence>
<dbReference type="EMBL" id="AQGV01000015">
    <property type="protein sequence ID" value="MBE0370256.1"/>
    <property type="molecule type" value="Genomic_DNA"/>
</dbReference>
<name>A0ABR9EGY7_9GAMM</name>
<protein>
    <recommendedName>
        <fullName evidence="5">HTH lysR-type domain-containing protein</fullName>
    </recommendedName>
</protein>
<evidence type="ECO:0000256" key="3">
    <source>
        <dbReference type="ARBA" id="ARBA00023125"/>
    </source>
</evidence>
<dbReference type="Proteomes" id="UP000615755">
    <property type="component" value="Unassembled WGS sequence"/>
</dbReference>
<dbReference type="InterPro" id="IPR000847">
    <property type="entry name" value="LysR_HTH_N"/>
</dbReference>
<proteinExistence type="inferred from homology"/>
<dbReference type="PROSITE" id="PS50931">
    <property type="entry name" value="HTH_LYSR"/>
    <property type="match status" value="1"/>
</dbReference>
<sequence length="289" mass="32509">MNKLRHMNLFMRIVEAGSITKAAEKLGLSKSVLSQHLKQLEGELATTLLKRTTRRQLLTPSGERFYAHCVKMHQISEQAWDEVMAQQIEPAGKLTITAPHALMDSLVVPALTKTFLAHPKVRLSLICQDEQLDLMHHDIDLAIRVGRSQDSRYKQRLIGQFYDVLCKAKHHTPDLSAETYIANHWQGTQINHTFYKAGGSSQKLQFMATHITDNIYQTISLISAGFGIGIVPNILLPQYTQLAPVYTDQHLMATDVYTVHPYTSAVPTTVKLAQTAIKTAFDDLMFNIT</sequence>
<evidence type="ECO:0000313" key="6">
    <source>
        <dbReference type="EMBL" id="MBE0370256.1"/>
    </source>
</evidence>
<evidence type="ECO:0000256" key="1">
    <source>
        <dbReference type="ARBA" id="ARBA00009437"/>
    </source>
</evidence>
<keyword evidence="7" id="KW-1185">Reference proteome</keyword>
<dbReference type="RefSeq" id="WP_192509409.1">
    <property type="nucleotide sequence ID" value="NZ_AQGV01000015.1"/>
</dbReference>
<evidence type="ECO:0000256" key="2">
    <source>
        <dbReference type="ARBA" id="ARBA00023015"/>
    </source>
</evidence>
<dbReference type="InterPro" id="IPR058163">
    <property type="entry name" value="LysR-type_TF_proteobact-type"/>
</dbReference>
<keyword evidence="3" id="KW-0238">DNA-binding</keyword>
<dbReference type="PANTHER" id="PTHR30537:SF5">
    <property type="entry name" value="HTH-TYPE TRANSCRIPTIONAL ACTIVATOR TTDR-RELATED"/>
    <property type="match status" value="1"/>
</dbReference>
<feature type="domain" description="HTH lysR-type" evidence="5">
    <location>
        <begin position="1"/>
        <end position="59"/>
    </location>
</feature>
<dbReference type="InterPro" id="IPR036390">
    <property type="entry name" value="WH_DNA-bd_sf"/>
</dbReference>
<dbReference type="InterPro" id="IPR005119">
    <property type="entry name" value="LysR_subst-bd"/>
</dbReference>
<dbReference type="Gene3D" id="3.40.190.290">
    <property type="match status" value="1"/>
</dbReference>
<evidence type="ECO:0000256" key="4">
    <source>
        <dbReference type="ARBA" id="ARBA00023163"/>
    </source>
</evidence>
<gene>
    <name evidence="6" type="ORF">PAUR_b0243</name>
</gene>
<comment type="similarity">
    <text evidence="1">Belongs to the LysR transcriptional regulatory family.</text>
</comment>
<reference evidence="6 7" key="1">
    <citation type="submission" date="2015-03" db="EMBL/GenBank/DDBJ databases">
        <title>Genome sequence of Pseudoalteromonas aurantia.</title>
        <authorList>
            <person name="Xie B.-B."/>
            <person name="Rong J.-C."/>
            <person name="Qin Q.-L."/>
            <person name="Zhang Y.-Z."/>
        </authorList>
    </citation>
    <scope>NUCLEOTIDE SEQUENCE [LARGE SCALE GENOMIC DNA]</scope>
    <source>
        <strain evidence="6 7">208</strain>
    </source>
</reference>
<keyword evidence="2" id="KW-0805">Transcription regulation</keyword>
<keyword evidence="4" id="KW-0804">Transcription</keyword>
<dbReference type="Gene3D" id="1.10.10.10">
    <property type="entry name" value="Winged helix-like DNA-binding domain superfamily/Winged helix DNA-binding domain"/>
    <property type="match status" value="1"/>
</dbReference>
<dbReference type="SUPFAM" id="SSF46785">
    <property type="entry name" value="Winged helix' DNA-binding domain"/>
    <property type="match status" value="1"/>
</dbReference>